<name>A0A9Q0J7L3_9ROSI</name>
<proteinExistence type="predicted"/>
<evidence type="ECO:0000313" key="2">
    <source>
        <dbReference type="Proteomes" id="UP001141552"/>
    </source>
</evidence>
<dbReference type="Proteomes" id="UP001141552">
    <property type="component" value="Unassembled WGS sequence"/>
</dbReference>
<reference evidence="1" key="2">
    <citation type="journal article" date="2023" name="Plants (Basel)">
        <title>Annotation of the Turnera subulata (Passifloraceae) Draft Genome Reveals the S-Locus Evolved after the Divergence of Turneroideae from Passifloroideae in a Stepwise Manner.</title>
        <authorList>
            <person name="Henning P.M."/>
            <person name="Roalson E.H."/>
            <person name="Mir W."/>
            <person name="McCubbin A.G."/>
            <person name="Shore J.S."/>
        </authorList>
    </citation>
    <scope>NUCLEOTIDE SEQUENCE</scope>
    <source>
        <strain evidence="1">F60SS</strain>
    </source>
</reference>
<reference evidence="1" key="1">
    <citation type="submission" date="2022-02" db="EMBL/GenBank/DDBJ databases">
        <authorList>
            <person name="Henning P.M."/>
            <person name="McCubbin A.G."/>
            <person name="Shore J.S."/>
        </authorList>
    </citation>
    <scope>NUCLEOTIDE SEQUENCE</scope>
    <source>
        <strain evidence="1">F60SS</strain>
        <tissue evidence="1">Leaves</tissue>
    </source>
</reference>
<comment type="caution">
    <text evidence="1">The sequence shown here is derived from an EMBL/GenBank/DDBJ whole genome shotgun (WGS) entry which is preliminary data.</text>
</comment>
<dbReference type="AlphaFoldDB" id="A0A9Q0J7L3"/>
<sequence length="82" mass="9146">MGISTPNPSATLDLATTITYASLSLTIHLLFTAANPNKWIWEILRRKLSLEALATVVVGEKPSRFRSKEILKVTRARARELP</sequence>
<protein>
    <submittedName>
        <fullName evidence="1">Uncharacterized protein</fullName>
    </submittedName>
</protein>
<accession>A0A9Q0J7L3</accession>
<evidence type="ECO:0000313" key="1">
    <source>
        <dbReference type="EMBL" id="KAJ4832471.1"/>
    </source>
</evidence>
<organism evidence="1 2">
    <name type="scientific">Turnera subulata</name>
    <dbReference type="NCBI Taxonomy" id="218843"/>
    <lineage>
        <taxon>Eukaryota</taxon>
        <taxon>Viridiplantae</taxon>
        <taxon>Streptophyta</taxon>
        <taxon>Embryophyta</taxon>
        <taxon>Tracheophyta</taxon>
        <taxon>Spermatophyta</taxon>
        <taxon>Magnoliopsida</taxon>
        <taxon>eudicotyledons</taxon>
        <taxon>Gunneridae</taxon>
        <taxon>Pentapetalae</taxon>
        <taxon>rosids</taxon>
        <taxon>fabids</taxon>
        <taxon>Malpighiales</taxon>
        <taxon>Passifloraceae</taxon>
        <taxon>Turnera</taxon>
    </lineage>
</organism>
<gene>
    <name evidence="1" type="ORF">Tsubulata_000009</name>
</gene>
<keyword evidence="2" id="KW-1185">Reference proteome</keyword>
<dbReference type="EMBL" id="JAKUCV010005122">
    <property type="protein sequence ID" value="KAJ4832471.1"/>
    <property type="molecule type" value="Genomic_DNA"/>
</dbReference>